<evidence type="ECO:0000313" key="8">
    <source>
        <dbReference type="Proteomes" id="UP000450917"/>
    </source>
</evidence>
<keyword evidence="8" id="KW-1185">Reference proteome</keyword>
<dbReference type="AlphaFoldDB" id="A0A7X3CRK6"/>
<feature type="transmembrane region" description="Helical" evidence="5">
    <location>
        <begin position="386"/>
        <end position="413"/>
    </location>
</feature>
<evidence type="ECO:0000256" key="2">
    <source>
        <dbReference type="ARBA" id="ARBA00022692"/>
    </source>
</evidence>
<comment type="caution">
    <text evidence="7">The sequence shown here is derived from an EMBL/GenBank/DDBJ whole genome shotgun (WGS) entry which is preliminary data.</text>
</comment>
<dbReference type="Pfam" id="PF04932">
    <property type="entry name" value="Wzy_C"/>
    <property type="match status" value="1"/>
</dbReference>
<proteinExistence type="predicted"/>
<feature type="transmembrane region" description="Helical" evidence="5">
    <location>
        <begin position="15"/>
        <end position="31"/>
    </location>
</feature>
<feature type="transmembrane region" description="Helical" evidence="5">
    <location>
        <begin position="251"/>
        <end position="268"/>
    </location>
</feature>
<feature type="transmembrane region" description="Helical" evidence="5">
    <location>
        <begin position="124"/>
        <end position="144"/>
    </location>
</feature>
<feature type="transmembrane region" description="Helical" evidence="5">
    <location>
        <begin position="38"/>
        <end position="56"/>
    </location>
</feature>
<evidence type="ECO:0000313" key="7">
    <source>
        <dbReference type="EMBL" id="MUG70825.1"/>
    </source>
</evidence>
<comment type="subcellular location">
    <subcellularLocation>
        <location evidence="1">Membrane</location>
        <topology evidence="1">Multi-pass membrane protein</topology>
    </subcellularLocation>
</comment>
<dbReference type="EMBL" id="WNZX01000006">
    <property type="protein sequence ID" value="MUG70825.1"/>
    <property type="molecule type" value="Genomic_DNA"/>
</dbReference>
<feature type="transmembrane region" description="Helical" evidence="5">
    <location>
        <begin position="299"/>
        <end position="316"/>
    </location>
</feature>
<gene>
    <name evidence="7" type="ORF">GNP93_09050</name>
</gene>
<keyword evidence="4 5" id="KW-0472">Membrane</keyword>
<evidence type="ECO:0000256" key="3">
    <source>
        <dbReference type="ARBA" id="ARBA00022989"/>
    </source>
</evidence>
<feature type="transmembrane region" description="Helical" evidence="5">
    <location>
        <begin position="274"/>
        <end position="292"/>
    </location>
</feature>
<dbReference type="PANTHER" id="PTHR37422:SF13">
    <property type="entry name" value="LIPOPOLYSACCHARIDE BIOSYNTHESIS PROTEIN PA4999-RELATED"/>
    <property type="match status" value="1"/>
</dbReference>
<dbReference type="Proteomes" id="UP000450917">
    <property type="component" value="Unassembled WGS sequence"/>
</dbReference>
<dbReference type="RefSeq" id="WP_155614512.1">
    <property type="nucleotide sequence ID" value="NZ_WNZX01000006.1"/>
</dbReference>
<evidence type="ECO:0000259" key="6">
    <source>
        <dbReference type="Pfam" id="PF04932"/>
    </source>
</evidence>
<dbReference type="GO" id="GO:0016020">
    <property type="term" value="C:membrane"/>
    <property type="evidence" value="ECO:0007669"/>
    <property type="project" value="UniProtKB-SubCell"/>
</dbReference>
<dbReference type="PANTHER" id="PTHR37422">
    <property type="entry name" value="TEICHURONIC ACID BIOSYNTHESIS PROTEIN TUAE"/>
    <property type="match status" value="1"/>
</dbReference>
<accession>A0A7X3CRK6</accession>
<evidence type="ECO:0000256" key="5">
    <source>
        <dbReference type="SAM" id="Phobius"/>
    </source>
</evidence>
<feature type="transmembrane region" description="Helical" evidence="5">
    <location>
        <begin position="449"/>
        <end position="465"/>
    </location>
</feature>
<evidence type="ECO:0000256" key="4">
    <source>
        <dbReference type="ARBA" id="ARBA00023136"/>
    </source>
</evidence>
<protein>
    <recommendedName>
        <fullName evidence="6">O-antigen ligase-related domain-containing protein</fullName>
    </recommendedName>
</protein>
<feature type="transmembrane region" description="Helical" evidence="5">
    <location>
        <begin position="175"/>
        <end position="197"/>
    </location>
</feature>
<evidence type="ECO:0000256" key="1">
    <source>
        <dbReference type="ARBA" id="ARBA00004141"/>
    </source>
</evidence>
<keyword evidence="2 5" id="KW-0812">Transmembrane</keyword>
<dbReference type="InterPro" id="IPR007016">
    <property type="entry name" value="O-antigen_ligase-rel_domated"/>
</dbReference>
<organism evidence="7 8">
    <name type="scientific">Paenibacillus validus</name>
    <dbReference type="NCBI Taxonomy" id="44253"/>
    <lineage>
        <taxon>Bacteria</taxon>
        <taxon>Bacillati</taxon>
        <taxon>Bacillota</taxon>
        <taxon>Bacilli</taxon>
        <taxon>Bacillales</taxon>
        <taxon>Paenibacillaceae</taxon>
        <taxon>Paenibacillus</taxon>
    </lineage>
</organism>
<name>A0A7X3CRK6_9BACL</name>
<feature type="transmembrane region" description="Helical" evidence="5">
    <location>
        <begin position="91"/>
        <end position="112"/>
    </location>
</feature>
<reference evidence="7 8" key="1">
    <citation type="submission" date="2019-11" db="EMBL/GenBank/DDBJ databases">
        <title>Draft genome sequences of five Paenibacillus species of dairy origin.</title>
        <authorList>
            <person name="Olajide A.M."/>
            <person name="Chen S."/>
            <person name="Lapointe G."/>
        </authorList>
    </citation>
    <scope>NUCLEOTIDE SEQUENCE [LARGE SCALE GENOMIC DNA]</scope>
    <source>
        <strain evidence="7 8">2CS3</strain>
    </source>
</reference>
<feature type="transmembrane region" description="Helical" evidence="5">
    <location>
        <begin position="150"/>
        <end position="168"/>
    </location>
</feature>
<keyword evidence="3 5" id="KW-1133">Transmembrane helix</keyword>
<feature type="domain" description="O-antigen ligase-related" evidence="6">
    <location>
        <begin position="260"/>
        <end position="401"/>
    </location>
</feature>
<dbReference type="InterPro" id="IPR051533">
    <property type="entry name" value="WaaL-like"/>
</dbReference>
<feature type="transmembrane region" description="Helical" evidence="5">
    <location>
        <begin position="220"/>
        <end position="244"/>
    </location>
</feature>
<sequence length="472" mass="52699">MKTVLRTFNLLQTPFMLWLMLMGSIGIGLFCSMVDNVLAIQLTFIVLLIFPAILLAETDSKWLLPYITFVWAVTPEIRRVFEWYHEEYQSVSLFSVVPLLTTLFVILPLLRIKWRFPLTIRKPLCWFLVALGYGLIVGIAKNGTASLFDFANYLVPFLLLIYCIVRSFTQAERKLWIVSFVGIAVLVSIYGAVQFFFAPPWDTFWMNEVDMFSNGLPEPYQIRVFSSLNSPGPAAMFISAALIAMLVDKKWRGVLGWSGVLIVTFGLITTLVRAAWVTMLIGIVLYFALSSIKKGIQGILLIMVVAGLGIISLPVIPGGEYLIERLETLSNLGDDYSYNDRLQFTASMIPELLGNPFGSGLGSVGTGTKLENDGQLGQYGNFDNGFFAILLTFGFFGGIAILGALYGFMKYLASTITKHSDTDRTYIRLALCAMISGICYLMFENRFAGVGGYIIWFFVALGMEPKNSIRVK</sequence>